<dbReference type="STRING" id="1328759.A0A5C2RPC8"/>
<dbReference type="OrthoDB" id="3229882at2759"/>
<protein>
    <submittedName>
        <fullName evidence="1">Uncharacterized protein</fullName>
    </submittedName>
</protein>
<dbReference type="Proteomes" id="UP000313359">
    <property type="component" value="Unassembled WGS sequence"/>
</dbReference>
<evidence type="ECO:0000313" key="1">
    <source>
        <dbReference type="EMBL" id="RPD52307.1"/>
    </source>
</evidence>
<name>A0A5C2RPC8_9APHY</name>
<keyword evidence="2" id="KW-1185">Reference proteome</keyword>
<accession>A0A5C2RPC8</accession>
<proteinExistence type="predicted"/>
<gene>
    <name evidence="1" type="ORF">L227DRAFT_515006</name>
</gene>
<sequence length="132" mass="14647">MTKLKGDPLHIPPAKILPKSSPPLCDHQISLDCRSCHTYLDWKNEMDEILYLSNVHHCNTRSKSNKTPKGAKNTEMQKTEALIIKKGQPSLSTFTPAMSYLLCCNHDVTSSLSGTAIKSVIAYVADYITKTP</sequence>
<evidence type="ECO:0000313" key="2">
    <source>
        <dbReference type="Proteomes" id="UP000313359"/>
    </source>
</evidence>
<reference evidence="1" key="1">
    <citation type="journal article" date="2018" name="Genome Biol. Evol.">
        <title>Genomics and development of Lentinus tigrinus, a white-rot wood-decaying mushroom with dimorphic fruiting bodies.</title>
        <authorList>
            <person name="Wu B."/>
            <person name="Xu Z."/>
            <person name="Knudson A."/>
            <person name="Carlson A."/>
            <person name="Chen N."/>
            <person name="Kovaka S."/>
            <person name="LaButti K."/>
            <person name="Lipzen A."/>
            <person name="Pennachio C."/>
            <person name="Riley R."/>
            <person name="Schakwitz W."/>
            <person name="Umezawa K."/>
            <person name="Ohm R.A."/>
            <person name="Grigoriev I.V."/>
            <person name="Nagy L.G."/>
            <person name="Gibbons J."/>
            <person name="Hibbett D."/>
        </authorList>
    </citation>
    <scope>NUCLEOTIDE SEQUENCE [LARGE SCALE GENOMIC DNA]</scope>
    <source>
        <strain evidence="1">ALCF2SS1-6</strain>
    </source>
</reference>
<dbReference type="EMBL" id="ML122375">
    <property type="protein sequence ID" value="RPD52307.1"/>
    <property type="molecule type" value="Genomic_DNA"/>
</dbReference>
<dbReference type="AlphaFoldDB" id="A0A5C2RPC8"/>
<organism evidence="1 2">
    <name type="scientific">Lentinus tigrinus ALCF2SS1-6</name>
    <dbReference type="NCBI Taxonomy" id="1328759"/>
    <lineage>
        <taxon>Eukaryota</taxon>
        <taxon>Fungi</taxon>
        <taxon>Dikarya</taxon>
        <taxon>Basidiomycota</taxon>
        <taxon>Agaricomycotina</taxon>
        <taxon>Agaricomycetes</taxon>
        <taxon>Polyporales</taxon>
        <taxon>Polyporaceae</taxon>
        <taxon>Lentinus</taxon>
    </lineage>
</organism>